<dbReference type="NCBIfam" id="TIGR04183">
    <property type="entry name" value="Por_Secre_tail"/>
    <property type="match status" value="1"/>
</dbReference>
<keyword evidence="3" id="KW-1185">Reference proteome</keyword>
<reference evidence="3" key="1">
    <citation type="journal article" date="2019" name="Int. J. Syst. Evol. Microbiol.">
        <title>The Global Catalogue of Microorganisms (GCM) 10K type strain sequencing project: providing services to taxonomists for standard genome sequencing and annotation.</title>
        <authorList>
            <consortium name="The Broad Institute Genomics Platform"/>
            <consortium name="The Broad Institute Genome Sequencing Center for Infectious Disease"/>
            <person name="Wu L."/>
            <person name="Ma J."/>
        </authorList>
    </citation>
    <scope>NUCLEOTIDE SEQUENCE [LARGE SCALE GENOMIC DNA]</scope>
    <source>
        <strain evidence="3">JCM 17927</strain>
    </source>
</reference>
<accession>A0ABP8N1C6</accession>
<sequence>MQYFMIGICSKQIKRFTIVLLLLGLITGCNDKPDIDRSADLQLTAFPNPATTQIFIYAPNPNKQALTLQVFDPAGTMFVNQNALDGKAIDLRITLDDKPKGSYQAVLISGGSSVQQKFLKL</sequence>
<protein>
    <recommendedName>
        <fullName evidence="1">Secretion system C-terminal sorting domain-containing protein</fullName>
    </recommendedName>
</protein>
<comment type="caution">
    <text evidence="2">The sequence shown here is derived from an EMBL/GenBank/DDBJ whole genome shotgun (WGS) entry which is preliminary data.</text>
</comment>
<proteinExistence type="predicted"/>
<dbReference type="Pfam" id="PF18962">
    <property type="entry name" value="Por_Secre_tail"/>
    <property type="match status" value="1"/>
</dbReference>
<feature type="domain" description="Secretion system C-terminal sorting" evidence="1">
    <location>
        <begin position="46"/>
        <end position="118"/>
    </location>
</feature>
<dbReference type="EMBL" id="BAABHD010000030">
    <property type="protein sequence ID" value="GAA4458272.1"/>
    <property type="molecule type" value="Genomic_DNA"/>
</dbReference>
<gene>
    <name evidence="2" type="ORF">GCM10023189_30230</name>
</gene>
<evidence type="ECO:0000259" key="1">
    <source>
        <dbReference type="Pfam" id="PF18962"/>
    </source>
</evidence>
<organism evidence="2 3">
    <name type="scientific">Nibrella saemangeumensis</name>
    <dbReference type="NCBI Taxonomy" id="1084526"/>
    <lineage>
        <taxon>Bacteria</taxon>
        <taxon>Pseudomonadati</taxon>
        <taxon>Bacteroidota</taxon>
        <taxon>Cytophagia</taxon>
        <taxon>Cytophagales</taxon>
        <taxon>Spirosomataceae</taxon>
        <taxon>Nibrella</taxon>
    </lineage>
</organism>
<evidence type="ECO:0000313" key="3">
    <source>
        <dbReference type="Proteomes" id="UP001501175"/>
    </source>
</evidence>
<dbReference type="InterPro" id="IPR026444">
    <property type="entry name" value="Secre_tail"/>
</dbReference>
<dbReference type="Proteomes" id="UP001501175">
    <property type="component" value="Unassembled WGS sequence"/>
</dbReference>
<evidence type="ECO:0000313" key="2">
    <source>
        <dbReference type="EMBL" id="GAA4458272.1"/>
    </source>
</evidence>
<name>A0ABP8N1C6_9BACT</name>
<dbReference type="RefSeq" id="WP_345244703.1">
    <property type="nucleotide sequence ID" value="NZ_BAABHD010000030.1"/>
</dbReference>